<protein>
    <submittedName>
        <fullName evidence="1">Uncharacterized protein</fullName>
    </submittedName>
</protein>
<proteinExistence type="predicted"/>
<sequence>MLSLFAGFTAEVDVAPEPGEAGASVCVEELSSASGADSFSSASLSSLFFLDHFQKQD</sequence>
<evidence type="ECO:0000313" key="1">
    <source>
        <dbReference type="EMBL" id="MBL3656680.1"/>
    </source>
</evidence>
<dbReference type="Proteomes" id="UP000659388">
    <property type="component" value="Unassembled WGS sequence"/>
</dbReference>
<evidence type="ECO:0000313" key="2">
    <source>
        <dbReference type="Proteomes" id="UP000659388"/>
    </source>
</evidence>
<dbReference type="AlphaFoldDB" id="A0A937K0V3"/>
<organism evidence="1 2">
    <name type="scientific">Fulvivirga sediminis</name>
    <dbReference type="NCBI Taxonomy" id="2803949"/>
    <lineage>
        <taxon>Bacteria</taxon>
        <taxon>Pseudomonadati</taxon>
        <taxon>Bacteroidota</taxon>
        <taxon>Cytophagia</taxon>
        <taxon>Cytophagales</taxon>
        <taxon>Fulvivirgaceae</taxon>
        <taxon>Fulvivirga</taxon>
    </lineage>
</organism>
<name>A0A937K0V3_9BACT</name>
<gene>
    <name evidence="1" type="ORF">JL102_11100</name>
</gene>
<keyword evidence="2" id="KW-1185">Reference proteome</keyword>
<dbReference type="EMBL" id="JAESIY010000005">
    <property type="protein sequence ID" value="MBL3656680.1"/>
    <property type="molecule type" value="Genomic_DNA"/>
</dbReference>
<accession>A0A937K0V3</accession>
<reference evidence="1" key="1">
    <citation type="submission" date="2021-01" db="EMBL/GenBank/DDBJ databases">
        <title>Fulvivirga kasyanovii gen. nov., sp nov., a novel member of the phylum Bacteroidetes isolated from seawater in a mussel farm.</title>
        <authorList>
            <person name="Zhao L.-H."/>
            <person name="Wang Z.-J."/>
        </authorList>
    </citation>
    <scope>NUCLEOTIDE SEQUENCE</scope>
    <source>
        <strain evidence="1">2943</strain>
    </source>
</reference>
<dbReference type="RefSeq" id="WP_202244465.1">
    <property type="nucleotide sequence ID" value="NZ_JAESIY010000005.1"/>
</dbReference>
<comment type="caution">
    <text evidence="1">The sequence shown here is derived from an EMBL/GenBank/DDBJ whole genome shotgun (WGS) entry which is preliminary data.</text>
</comment>